<name>A0ACC0Z9Y1_9ROSI</name>
<gene>
    <name evidence="1" type="ORF">Pint_14991</name>
</gene>
<protein>
    <submittedName>
        <fullName evidence="1">Uncharacterized protein</fullName>
    </submittedName>
</protein>
<proteinExistence type="predicted"/>
<dbReference type="Proteomes" id="UP001163603">
    <property type="component" value="Chromosome 2"/>
</dbReference>
<sequence length="41" mass="5173">MILMDPVVCSPVKEFRDMFLRQVTVMKRQRTLNRWVMWQRF</sequence>
<comment type="caution">
    <text evidence="1">The sequence shown here is derived from an EMBL/GenBank/DDBJ whole genome shotgun (WGS) entry which is preliminary data.</text>
</comment>
<keyword evidence="2" id="KW-1185">Reference proteome</keyword>
<organism evidence="1 2">
    <name type="scientific">Pistacia integerrima</name>
    <dbReference type="NCBI Taxonomy" id="434235"/>
    <lineage>
        <taxon>Eukaryota</taxon>
        <taxon>Viridiplantae</taxon>
        <taxon>Streptophyta</taxon>
        <taxon>Embryophyta</taxon>
        <taxon>Tracheophyta</taxon>
        <taxon>Spermatophyta</taxon>
        <taxon>Magnoliopsida</taxon>
        <taxon>eudicotyledons</taxon>
        <taxon>Gunneridae</taxon>
        <taxon>Pentapetalae</taxon>
        <taxon>rosids</taxon>
        <taxon>malvids</taxon>
        <taxon>Sapindales</taxon>
        <taxon>Anacardiaceae</taxon>
        <taxon>Pistacia</taxon>
    </lineage>
</organism>
<evidence type="ECO:0000313" key="2">
    <source>
        <dbReference type="Proteomes" id="UP001163603"/>
    </source>
</evidence>
<dbReference type="EMBL" id="CM047737">
    <property type="protein sequence ID" value="KAJ0048391.1"/>
    <property type="molecule type" value="Genomic_DNA"/>
</dbReference>
<accession>A0ACC0Z9Y1</accession>
<evidence type="ECO:0000313" key="1">
    <source>
        <dbReference type="EMBL" id="KAJ0048391.1"/>
    </source>
</evidence>
<reference evidence="2" key="1">
    <citation type="journal article" date="2023" name="G3 (Bethesda)">
        <title>Genome assembly and association tests identify interacting loci associated with vigor, precocity, and sex in interspecific pistachio rootstocks.</title>
        <authorList>
            <person name="Palmer W."/>
            <person name="Jacygrad E."/>
            <person name="Sagayaradj S."/>
            <person name="Cavanaugh K."/>
            <person name="Han R."/>
            <person name="Bertier L."/>
            <person name="Beede B."/>
            <person name="Kafkas S."/>
            <person name="Golino D."/>
            <person name="Preece J."/>
            <person name="Michelmore R."/>
        </authorList>
    </citation>
    <scope>NUCLEOTIDE SEQUENCE [LARGE SCALE GENOMIC DNA]</scope>
</reference>